<dbReference type="RefSeq" id="WP_377817836.1">
    <property type="nucleotide sequence ID" value="NZ_JBHSLU010000104.1"/>
</dbReference>
<dbReference type="InterPro" id="IPR037171">
    <property type="entry name" value="NagB/RpiA_transferase-like"/>
</dbReference>
<protein>
    <recommendedName>
        <fullName evidence="3">CoA synthetase</fullName>
    </recommendedName>
</protein>
<evidence type="ECO:0008006" key="3">
    <source>
        <dbReference type="Google" id="ProtNLM"/>
    </source>
</evidence>
<dbReference type="EMBL" id="JBHSLU010000104">
    <property type="protein sequence ID" value="MFC5508608.1"/>
    <property type="molecule type" value="Genomic_DNA"/>
</dbReference>
<proteinExistence type="predicted"/>
<keyword evidence="2" id="KW-1185">Reference proteome</keyword>
<evidence type="ECO:0000313" key="1">
    <source>
        <dbReference type="EMBL" id="MFC5508608.1"/>
    </source>
</evidence>
<dbReference type="SUPFAM" id="SSF100950">
    <property type="entry name" value="NagB/RpiA/CoA transferase-like"/>
    <property type="match status" value="1"/>
</dbReference>
<sequence>MAVLCAREVRPDEIFGVGIQSTIATVGAVLAKNLHAPTARLVTRGLAGGELVAGAREPHALAMSGKMGLFFLTPAQVDGNLDVNFERLRKGDDWQTLSGAFAVPVYYSVVRRVVLLVPRHNPESLPAKVDYITASGSPAPRERRLGGPYRIITDKAVLGVDRERGGVTLLSYHPGESVESVRAATGFELHVADDVGETLLPTAEEKEVLASRVFPGFAPGSIPWLGERKSLS</sequence>
<dbReference type="Gene3D" id="3.40.1080.10">
    <property type="entry name" value="Glutaconate Coenzyme A-transferase"/>
    <property type="match status" value="1"/>
</dbReference>
<dbReference type="Proteomes" id="UP001596060">
    <property type="component" value="Unassembled WGS sequence"/>
</dbReference>
<accession>A0ABW0P8B4</accession>
<organism evidence="1 2">
    <name type="scientific">Bosea massiliensis</name>
    <dbReference type="NCBI Taxonomy" id="151419"/>
    <lineage>
        <taxon>Bacteria</taxon>
        <taxon>Pseudomonadati</taxon>
        <taxon>Pseudomonadota</taxon>
        <taxon>Alphaproteobacteria</taxon>
        <taxon>Hyphomicrobiales</taxon>
        <taxon>Boseaceae</taxon>
        <taxon>Bosea</taxon>
    </lineage>
</organism>
<name>A0ABW0P8B4_9HYPH</name>
<gene>
    <name evidence="1" type="ORF">ACFPN9_25555</name>
</gene>
<comment type="caution">
    <text evidence="1">The sequence shown here is derived from an EMBL/GenBank/DDBJ whole genome shotgun (WGS) entry which is preliminary data.</text>
</comment>
<reference evidence="2" key="1">
    <citation type="journal article" date="2019" name="Int. J. Syst. Evol. Microbiol.">
        <title>The Global Catalogue of Microorganisms (GCM) 10K type strain sequencing project: providing services to taxonomists for standard genome sequencing and annotation.</title>
        <authorList>
            <consortium name="The Broad Institute Genomics Platform"/>
            <consortium name="The Broad Institute Genome Sequencing Center for Infectious Disease"/>
            <person name="Wu L."/>
            <person name="Ma J."/>
        </authorList>
    </citation>
    <scope>NUCLEOTIDE SEQUENCE [LARGE SCALE GENOMIC DNA]</scope>
    <source>
        <strain evidence="2">CCUG 43117</strain>
    </source>
</reference>
<evidence type="ECO:0000313" key="2">
    <source>
        <dbReference type="Proteomes" id="UP001596060"/>
    </source>
</evidence>